<dbReference type="RefSeq" id="WP_012965426.1">
    <property type="nucleotide sequence ID" value="NC_013849.1"/>
</dbReference>
<feature type="domain" description="Tetrapyrrole biosynthesis uroporphyrinogen III synthase" evidence="1">
    <location>
        <begin position="14"/>
        <end position="222"/>
    </location>
</feature>
<dbReference type="Gene3D" id="3.40.50.10090">
    <property type="match status" value="2"/>
</dbReference>
<dbReference type="GO" id="GO:0004852">
    <property type="term" value="F:uroporphyrinogen-III synthase activity"/>
    <property type="evidence" value="ECO:0007669"/>
    <property type="project" value="InterPro"/>
</dbReference>
<dbReference type="PaxDb" id="589924-Ferp_0917"/>
<dbReference type="OrthoDB" id="15395at2157"/>
<dbReference type="PANTHER" id="PTHR40082:SF1">
    <property type="entry name" value="BLR5956 PROTEIN"/>
    <property type="match status" value="1"/>
</dbReference>
<dbReference type="AlphaFoldDB" id="D3RX70"/>
<dbReference type="EMBL" id="CP001899">
    <property type="protein sequence ID" value="ADC65083.1"/>
    <property type="molecule type" value="Genomic_DNA"/>
</dbReference>
<dbReference type="SUPFAM" id="SSF69618">
    <property type="entry name" value="HemD-like"/>
    <property type="match status" value="1"/>
</dbReference>
<dbReference type="Proteomes" id="UP000002613">
    <property type="component" value="Chromosome"/>
</dbReference>
<dbReference type="KEGG" id="fpl:Ferp_0917"/>
<dbReference type="PANTHER" id="PTHR40082">
    <property type="entry name" value="BLR5956 PROTEIN"/>
    <property type="match status" value="1"/>
</dbReference>
<protein>
    <submittedName>
        <fullName evidence="2">Uroporphyrinogen III synthase HEM4</fullName>
    </submittedName>
</protein>
<dbReference type="STRING" id="589924.Ferp_0917"/>
<keyword evidence="3" id="KW-1185">Reference proteome</keyword>
<evidence type="ECO:0000313" key="3">
    <source>
        <dbReference type="Proteomes" id="UP000002613"/>
    </source>
</evidence>
<proteinExistence type="predicted"/>
<dbReference type="CDD" id="cd06578">
    <property type="entry name" value="HemD"/>
    <property type="match status" value="1"/>
</dbReference>
<evidence type="ECO:0000313" key="2">
    <source>
        <dbReference type="EMBL" id="ADC65083.1"/>
    </source>
</evidence>
<dbReference type="GO" id="GO:0006780">
    <property type="term" value="P:uroporphyrinogen III biosynthetic process"/>
    <property type="evidence" value="ECO:0007669"/>
    <property type="project" value="InterPro"/>
</dbReference>
<dbReference type="InterPro" id="IPR036108">
    <property type="entry name" value="4pyrrol_syn_uPrphyn_synt_sf"/>
</dbReference>
<accession>D3RX70</accession>
<dbReference type="GeneID" id="8778425"/>
<name>D3RX70_FERPA</name>
<evidence type="ECO:0000259" key="1">
    <source>
        <dbReference type="Pfam" id="PF02602"/>
    </source>
</evidence>
<organism evidence="2 3">
    <name type="scientific">Ferroglobus placidus (strain DSM 10642 / AEDII12DO)</name>
    <dbReference type="NCBI Taxonomy" id="589924"/>
    <lineage>
        <taxon>Archaea</taxon>
        <taxon>Methanobacteriati</taxon>
        <taxon>Methanobacteriota</taxon>
        <taxon>Archaeoglobi</taxon>
        <taxon>Archaeoglobales</taxon>
        <taxon>Archaeoglobaceae</taxon>
        <taxon>Ferroglobus</taxon>
    </lineage>
</organism>
<dbReference type="HOGENOM" id="CLU_011276_9_5_2"/>
<reference evidence="2 3" key="2">
    <citation type="journal article" date="2011" name="Stand. Genomic Sci.">
        <title>Complete genome sequence of Ferroglobus placidus AEDII12DO.</title>
        <authorList>
            <person name="Anderson I."/>
            <person name="Risso C."/>
            <person name="Holmes D."/>
            <person name="Lucas S."/>
            <person name="Copeland A."/>
            <person name="Lapidus A."/>
            <person name="Cheng J.F."/>
            <person name="Bruce D."/>
            <person name="Goodwin L."/>
            <person name="Pitluck S."/>
            <person name="Saunders E."/>
            <person name="Brettin T."/>
            <person name="Detter J.C."/>
            <person name="Han C."/>
            <person name="Tapia R."/>
            <person name="Larimer F."/>
            <person name="Land M."/>
            <person name="Hauser L."/>
            <person name="Woyke T."/>
            <person name="Lovley D."/>
            <person name="Kyrpides N."/>
            <person name="Ivanova N."/>
        </authorList>
    </citation>
    <scope>NUCLEOTIDE SEQUENCE [LARGE SCALE GENOMIC DNA]</scope>
    <source>
        <strain evidence="3">DSM 10642 / AEDII12DO</strain>
    </source>
</reference>
<reference evidence="3" key="1">
    <citation type="submission" date="2010-02" db="EMBL/GenBank/DDBJ databases">
        <title>Complete sequence of Ferroglobus placidus DSM 10642.</title>
        <authorList>
            <consortium name="US DOE Joint Genome Institute"/>
            <person name="Lucas S."/>
            <person name="Copeland A."/>
            <person name="Lapidus A."/>
            <person name="Cheng J.-F."/>
            <person name="Bruce D."/>
            <person name="Goodwin L."/>
            <person name="Pitluck S."/>
            <person name="Saunders E."/>
            <person name="Brettin T."/>
            <person name="Detter J.C."/>
            <person name="Han C."/>
            <person name="Tapia R."/>
            <person name="Larimer F."/>
            <person name="Land M."/>
            <person name="Hauser L."/>
            <person name="Kyrpides N."/>
            <person name="Ivanova N."/>
            <person name="Holmes D."/>
            <person name="Lovley D."/>
            <person name="Kyrpides N."/>
            <person name="Anderson I.J."/>
            <person name="Woyke T."/>
        </authorList>
    </citation>
    <scope>NUCLEOTIDE SEQUENCE [LARGE SCALE GENOMIC DNA]</scope>
    <source>
        <strain evidence="3">DSM 10642 / AEDII12DO</strain>
    </source>
</reference>
<dbReference type="InterPro" id="IPR039793">
    <property type="entry name" value="UROS/Hem4"/>
</dbReference>
<gene>
    <name evidence="2" type="ordered locus">Ferp_0917</name>
</gene>
<dbReference type="Pfam" id="PF02602">
    <property type="entry name" value="HEM4"/>
    <property type="match status" value="1"/>
</dbReference>
<dbReference type="eggNOG" id="arCOG02048">
    <property type="taxonomic scope" value="Archaea"/>
</dbReference>
<dbReference type="InterPro" id="IPR003754">
    <property type="entry name" value="4pyrrol_synth_uPrphyn_synth"/>
</dbReference>
<sequence>MKVAFFSPKNSAEEVIEEIKKFGFTPIHVPMVEIVEREVNEVRDADYTIVTSKTAAKMAVSKNFVKGDVIAIGEKTAEILKDFNPITPSKYDSKTLYEEFRDFLKGRKVNLLRSDKGDEILLKLSEICDLKEYVLYEIKPIVGEEQKKIVRRIVEGEIDAVIFSSRLIVRSFFENAKACGIYDKAAKRLNEIKTIALGKPSWEELKKFGVSAAFPKKYTFSEALKLIR</sequence>